<evidence type="ECO:0000313" key="2">
    <source>
        <dbReference type="EMBL" id="RGE45619.1"/>
    </source>
</evidence>
<name>A0A373FQI4_COMTE</name>
<reference evidence="2 3" key="1">
    <citation type="submission" date="2018-08" db="EMBL/GenBank/DDBJ databases">
        <title>Comamonas testosteroni strain SWCO2.</title>
        <authorList>
            <person name="Jiang N."/>
            <person name="Zhang X.Z."/>
        </authorList>
    </citation>
    <scope>NUCLEOTIDE SEQUENCE [LARGE SCALE GENOMIC DNA]</scope>
    <source>
        <strain evidence="2 3">SWCO2</strain>
    </source>
</reference>
<accession>A0A373FQI4</accession>
<sequence length="137" mass="15136">MRPASSFLLSLLMFAAIVGVQIAAIWPAGSQDVVAMAYALDAEPHEYGVDVLQEFEEDVEDDTVEFSIHRPHRSAELNSAQEDRNELFGPPDDIAVGVAHLWVQPQAHTVHPNSAWLDGMLRPPSRRLPQAGESQRV</sequence>
<protein>
    <submittedName>
        <fullName evidence="2">Uncharacterized protein</fullName>
    </submittedName>
</protein>
<evidence type="ECO:0000256" key="1">
    <source>
        <dbReference type="SAM" id="MobiDB-lite"/>
    </source>
</evidence>
<comment type="caution">
    <text evidence="2">The sequence shown here is derived from an EMBL/GenBank/DDBJ whole genome shotgun (WGS) entry which is preliminary data.</text>
</comment>
<organism evidence="2 3">
    <name type="scientific">Comamonas testosteroni</name>
    <name type="common">Pseudomonas testosteroni</name>
    <dbReference type="NCBI Taxonomy" id="285"/>
    <lineage>
        <taxon>Bacteria</taxon>
        <taxon>Pseudomonadati</taxon>
        <taxon>Pseudomonadota</taxon>
        <taxon>Betaproteobacteria</taxon>
        <taxon>Burkholderiales</taxon>
        <taxon>Comamonadaceae</taxon>
        <taxon>Comamonas</taxon>
    </lineage>
</organism>
<keyword evidence="3" id="KW-1185">Reference proteome</keyword>
<evidence type="ECO:0000313" key="3">
    <source>
        <dbReference type="Proteomes" id="UP000261948"/>
    </source>
</evidence>
<feature type="region of interest" description="Disordered" evidence="1">
    <location>
        <begin position="114"/>
        <end position="137"/>
    </location>
</feature>
<dbReference type="OrthoDB" id="8795058at2"/>
<dbReference type="AlphaFoldDB" id="A0A373FQI4"/>
<gene>
    <name evidence="2" type="ORF">DZC30_08500</name>
</gene>
<dbReference type="EMBL" id="QURR01000008">
    <property type="protein sequence ID" value="RGE45619.1"/>
    <property type="molecule type" value="Genomic_DNA"/>
</dbReference>
<dbReference type="Proteomes" id="UP000261948">
    <property type="component" value="Unassembled WGS sequence"/>
</dbReference>
<proteinExistence type="predicted"/>